<keyword evidence="1" id="KW-0472">Membrane</keyword>
<reference evidence="4" key="2">
    <citation type="submission" date="2020-02" db="EMBL/GenBank/DDBJ databases">
        <authorList>
            <person name="Feng H."/>
        </authorList>
    </citation>
    <scope>NUCLEOTIDE SEQUENCE [LARGE SCALE GENOMIC DNA]</scope>
    <source>
        <strain evidence="4">Gsoil 114</strain>
    </source>
</reference>
<keyword evidence="1" id="KW-0812">Transmembrane</keyword>
<dbReference type="NCBIfam" id="TIGR02873">
    <property type="entry name" value="spore_ylxY"/>
    <property type="match status" value="1"/>
</dbReference>
<dbReference type="PROSITE" id="PS51677">
    <property type="entry name" value="NODB"/>
    <property type="match status" value="1"/>
</dbReference>
<dbReference type="Gene3D" id="3.20.20.370">
    <property type="entry name" value="Glycoside hydrolase/deacetylase"/>
    <property type="match status" value="1"/>
</dbReference>
<proteinExistence type="predicted"/>
<gene>
    <name evidence="4" type="ORF">G4D61_06710</name>
    <name evidence="3" type="ORF">NG54_02560</name>
</gene>
<comment type="caution">
    <text evidence="3">The sequence shown here is derived from an EMBL/GenBank/DDBJ whole genome shotgun (WGS) entry which is preliminary data.</text>
</comment>
<name>A0A0A6VGH1_9BACI</name>
<evidence type="ECO:0000313" key="3">
    <source>
        <dbReference type="EMBL" id="KHD86543.1"/>
    </source>
</evidence>
<feature type="transmembrane region" description="Helical" evidence="1">
    <location>
        <begin position="7"/>
        <end position="30"/>
    </location>
</feature>
<sequence>MKNAKHLIVIGMVVILAILLVLNPITIPYIHALKNAPYISVGQHNSLYSKIEKEAKNYTVRAQNAKIDPVWKAIPGYNGVKVDVNASYKKMKKDGHYNVHKLVFKQVSPTVHLKDLPAAPIYRGNPNKPMVSLLINVAWGNEYLPDMLKVLKKYNVHATFFLEGRWAKENPDLAKLIADSGNEIGNHSYTHPDMKILSRKAIQEQLKSTNEVIEAITKQKVKWFAPPSGSYRDDVVKIAQSMKMGTVMWTVDTVDWQKPSPKTIVQRVNSKVEPGSLILMHPTKSTAKALEPMIKAIMKKQLRIGTLSKLVDEERIIKNDKKIVKGKNQH</sequence>
<keyword evidence="6" id="KW-1185">Reference proteome</keyword>
<dbReference type="PANTHER" id="PTHR10587">
    <property type="entry name" value="GLYCOSYL TRANSFERASE-RELATED"/>
    <property type="match status" value="1"/>
</dbReference>
<dbReference type="SUPFAM" id="SSF88713">
    <property type="entry name" value="Glycoside hydrolase/deacetylase"/>
    <property type="match status" value="1"/>
</dbReference>
<dbReference type="InterPro" id="IPR011330">
    <property type="entry name" value="Glyco_hydro/deAcase_b/a-brl"/>
</dbReference>
<accession>A0A0A6VGH1</accession>
<dbReference type="CDD" id="cd10950">
    <property type="entry name" value="CE4_BsYlxY_like"/>
    <property type="match status" value="1"/>
</dbReference>
<dbReference type="RefSeq" id="WP_025727856.1">
    <property type="nucleotide sequence ID" value="NZ_JAAIWK010000007.1"/>
</dbReference>
<dbReference type="SMR" id="A0A0A6VGH1"/>
<dbReference type="Pfam" id="PF01522">
    <property type="entry name" value="Polysacc_deac_1"/>
    <property type="match status" value="1"/>
</dbReference>
<evidence type="ECO:0000313" key="5">
    <source>
        <dbReference type="Proteomes" id="UP000030588"/>
    </source>
</evidence>
<dbReference type="AlphaFoldDB" id="A0A0A6VGH1"/>
<dbReference type="PANTHER" id="PTHR10587:SF80">
    <property type="entry name" value="CHITOOLIGOSACCHARIDE DEACETYLASE"/>
    <property type="match status" value="1"/>
</dbReference>
<dbReference type="InterPro" id="IPR014228">
    <property type="entry name" value="Spore_polysacc_deacetyl_YlxY"/>
</dbReference>
<protein>
    <submittedName>
        <fullName evidence="4">Polysaccharide deacetylase family protein</fullName>
    </submittedName>
</protein>
<dbReference type="EMBL" id="JAAIWK010000007">
    <property type="protein sequence ID" value="NEY19661.1"/>
    <property type="molecule type" value="Genomic_DNA"/>
</dbReference>
<evidence type="ECO:0000313" key="4">
    <source>
        <dbReference type="EMBL" id="NEY19661.1"/>
    </source>
</evidence>
<dbReference type="EMBL" id="JRUN01000004">
    <property type="protein sequence ID" value="KHD86543.1"/>
    <property type="molecule type" value="Genomic_DNA"/>
</dbReference>
<dbReference type="OrthoDB" id="9812065at2"/>
<dbReference type="GO" id="GO:0016810">
    <property type="term" value="F:hydrolase activity, acting on carbon-nitrogen (but not peptide) bonds"/>
    <property type="evidence" value="ECO:0007669"/>
    <property type="project" value="InterPro"/>
</dbReference>
<dbReference type="InterPro" id="IPR050248">
    <property type="entry name" value="Polysacc_deacetylase_ArnD"/>
</dbReference>
<dbReference type="InterPro" id="IPR002509">
    <property type="entry name" value="NODB_dom"/>
</dbReference>
<dbReference type="GO" id="GO:0005975">
    <property type="term" value="P:carbohydrate metabolic process"/>
    <property type="evidence" value="ECO:0007669"/>
    <property type="project" value="InterPro"/>
</dbReference>
<dbReference type="Proteomes" id="UP000476934">
    <property type="component" value="Unassembled WGS sequence"/>
</dbReference>
<dbReference type="STRING" id="363870.NG54_02560"/>
<organism evidence="3 5">
    <name type="scientific">Heyndrickxia ginsengihumi</name>
    <dbReference type="NCBI Taxonomy" id="363870"/>
    <lineage>
        <taxon>Bacteria</taxon>
        <taxon>Bacillati</taxon>
        <taxon>Bacillota</taxon>
        <taxon>Bacilli</taxon>
        <taxon>Bacillales</taxon>
        <taxon>Bacillaceae</taxon>
        <taxon>Heyndrickxia</taxon>
    </lineage>
</organism>
<evidence type="ECO:0000259" key="2">
    <source>
        <dbReference type="PROSITE" id="PS51677"/>
    </source>
</evidence>
<evidence type="ECO:0000256" key="1">
    <source>
        <dbReference type="SAM" id="Phobius"/>
    </source>
</evidence>
<reference evidence="4 6" key="3">
    <citation type="submission" date="2020-03" db="EMBL/GenBank/DDBJ databases">
        <title>Bacillus aquiflavi sp. nov., isolated from yellow water of strong flavor Chinese baijiu in Yibin region of China.</title>
        <authorList>
            <person name="Xie J."/>
        </authorList>
    </citation>
    <scope>NUCLEOTIDE SEQUENCE [LARGE SCALE GENOMIC DNA]</scope>
    <source>
        <strain evidence="4 6">Gsoil 114</strain>
    </source>
</reference>
<reference evidence="3 5" key="1">
    <citation type="submission" date="2014-10" db="EMBL/GenBank/DDBJ databases">
        <title>Draft genome of phytase producing Bacillus ginsengihumi strain M2.11.</title>
        <authorList>
            <person name="Toymentseva A."/>
            <person name="Boulygina E.A."/>
            <person name="Kazakov S.V."/>
            <person name="Kayumov I."/>
            <person name="Suleimanova A.D."/>
            <person name="Mardanova A.M."/>
            <person name="Maria S.N."/>
            <person name="Sergey M.Y."/>
            <person name="Sharipova M.R."/>
        </authorList>
    </citation>
    <scope>NUCLEOTIDE SEQUENCE [LARGE SCALE GENOMIC DNA]</scope>
    <source>
        <strain evidence="3 5">M2.11</strain>
    </source>
</reference>
<keyword evidence="1" id="KW-1133">Transmembrane helix</keyword>
<dbReference type="GO" id="GO:0016020">
    <property type="term" value="C:membrane"/>
    <property type="evidence" value="ECO:0007669"/>
    <property type="project" value="TreeGrafter"/>
</dbReference>
<evidence type="ECO:0000313" key="6">
    <source>
        <dbReference type="Proteomes" id="UP000476934"/>
    </source>
</evidence>
<dbReference type="Proteomes" id="UP000030588">
    <property type="component" value="Unassembled WGS sequence"/>
</dbReference>
<feature type="domain" description="NodB homology" evidence="2">
    <location>
        <begin position="129"/>
        <end position="305"/>
    </location>
</feature>